<name>A0A839RK67_9ACTN</name>
<evidence type="ECO:0000313" key="3">
    <source>
        <dbReference type="Proteomes" id="UP000567922"/>
    </source>
</evidence>
<dbReference type="InterPro" id="IPR031165">
    <property type="entry name" value="GNAT_YJDJ"/>
</dbReference>
<protein>
    <recommendedName>
        <fullName evidence="1">N-acetyltransferase domain-containing protein</fullName>
    </recommendedName>
</protein>
<sequence length="108" mass="12459">MASDNETAVVTVKHNTEQTRFEIWVGDEMAGFTEYRPRPELRAFVHTEVQDKFGGRGLAMQVIREALDATRNENQRLLPYCPAVQKFLAKNPDYVAMVPEERRAEFDL</sequence>
<dbReference type="SUPFAM" id="SSF55729">
    <property type="entry name" value="Acyl-CoA N-acyltransferases (Nat)"/>
    <property type="match status" value="1"/>
</dbReference>
<dbReference type="Proteomes" id="UP000567922">
    <property type="component" value="Unassembled WGS sequence"/>
</dbReference>
<dbReference type="OrthoDB" id="5405911at2"/>
<reference evidence="2 3" key="1">
    <citation type="submission" date="2020-08" db="EMBL/GenBank/DDBJ databases">
        <title>Sequencing the genomes of 1000 actinobacteria strains.</title>
        <authorList>
            <person name="Klenk H.-P."/>
        </authorList>
    </citation>
    <scope>NUCLEOTIDE SEQUENCE [LARGE SCALE GENOMIC DNA]</scope>
    <source>
        <strain evidence="2 3">DSM 45258</strain>
    </source>
</reference>
<dbReference type="PANTHER" id="PTHR31435">
    <property type="entry name" value="PROTEIN NATD1"/>
    <property type="match status" value="1"/>
</dbReference>
<feature type="domain" description="N-acetyltransferase" evidence="1">
    <location>
        <begin position="13"/>
        <end position="99"/>
    </location>
</feature>
<dbReference type="RefSeq" id="WP_064440277.1">
    <property type="nucleotide sequence ID" value="NZ_BDDI01000007.1"/>
</dbReference>
<dbReference type="EMBL" id="JACHWS010000001">
    <property type="protein sequence ID" value="MBB3036391.1"/>
    <property type="molecule type" value="Genomic_DNA"/>
</dbReference>
<dbReference type="PROSITE" id="PS51729">
    <property type="entry name" value="GNAT_YJDJ"/>
    <property type="match status" value="1"/>
</dbReference>
<dbReference type="PANTHER" id="PTHR31435:SF10">
    <property type="entry name" value="BSR4717 PROTEIN"/>
    <property type="match status" value="1"/>
</dbReference>
<proteinExistence type="predicted"/>
<evidence type="ECO:0000313" key="2">
    <source>
        <dbReference type="EMBL" id="MBB3036391.1"/>
    </source>
</evidence>
<gene>
    <name evidence="2" type="ORF">FHU29_000825</name>
</gene>
<organism evidence="2 3">
    <name type="scientific">Hoyosella altamirensis</name>
    <dbReference type="NCBI Taxonomy" id="616997"/>
    <lineage>
        <taxon>Bacteria</taxon>
        <taxon>Bacillati</taxon>
        <taxon>Actinomycetota</taxon>
        <taxon>Actinomycetes</taxon>
        <taxon>Mycobacteriales</taxon>
        <taxon>Hoyosellaceae</taxon>
        <taxon>Hoyosella</taxon>
    </lineage>
</organism>
<dbReference type="AlphaFoldDB" id="A0A839RK67"/>
<dbReference type="Pfam" id="PF14542">
    <property type="entry name" value="Acetyltransf_CG"/>
    <property type="match status" value="1"/>
</dbReference>
<dbReference type="InterPro" id="IPR016181">
    <property type="entry name" value="Acyl_CoA_acyltransferase"/>
</dbReference>
<keyword evidence="3" id="KW-1185">Reference proteome</keyword>
<comment type="caution">
    <text evidence="2">The sequence shown here is derived from an EMBL/GenBank/DDBJ whole genome shotgun (WGS) entry which is preliminary data.</text>
</comment>
<dbReference type="InterPro" id="IPR045057">
    <property type="entry name" value="Gcn5-rel_NAT"/>
</dbReference>
<dbReference type="Gene3D" id="3.40.630.30">
    <property type="match status" value="1"/>
</dbReference>
<accession>A0A839RK67</accession>
<evidence type="ECO:0000259" key="1">
    <source>
        <dbReference type="PROSITE" id="PS51729"/>
    </source>
</evidence>